<reference evidence="1" key="1">
    <citation type="journal article" date="2020" name="Stud. Mycol.">
        <title>101 Dothideomycetes genomes: a test case for predicting lifestyles and emergence of pathogens.</title>
        <authorList>
            <person name="Haridas S."/>
            <person name="Albert R."/>
            <person name="Binder M."/>
            <person name="Bloem J."/>
            <person name="Labutti K."/>
            <person name="Salamov A."/>
            <person name="Andreopoulos B."/>
            <person name="Baker S."/>
            <person name="Barry K."/>
            <person name="Bills G."/>
            <person name="Bluhm B."/>
            <person name="Cannon C."/>
            <person name="Castanera R."/>
            <person name="Culley D."/>
            <person name="Daum C."/>
            <person name="Ezra D."/>
            <person name="Gonzalez J."/>
            <person name="Henrissat B."/>
            <person name="Kuo A."/>
            <person name="Liang C."/>
            <person name="Lipzen A."/>
            <person name="Lutzoni F."/>
            <person name="Magnuson J."/>
            <person name="Mondo S."/>
            <person name="Nolan M."/>
            <person name="Ohm R."/>
            <person name="Pangilinan J."/>
            <person name="Park H.-J."/>
            <person name="Ramirez L."/>
            <person name="Alfaro M."/>
            <person name="Sun H."/>
            <person name="Tritt A."/>
            <person name="Yoshinaga Y."/>
            <person name="Zwiers L.-H."/>
            <person name="Turgeon B."/>
            <person name="Goodwin S."/>
            <person name="Spatafora J."/>
            <person name="Crous P."/>
            <person name="Grigoriev I."/>
        </authorList>
    </citation>
    <scope>NUCLEOTIDE SEQUENCE</scope>
    <source>
        <strain evidence="1">CBS 123094</strain>
    </source>
</reference>
<name>A0A6A5W6E2_9PLEO</name>
<dbReference type="PANTHER" id="PTHR42085:SF2">
    <property type="entry name" value="F-BOX DOMAIN-CONTAINING PROTEIN"/>
    <property type="match status" value="1"/>
</dbReference>
<dbReference type="OrthoDB" id="5314997at2759"/>
<dbReference type="EMBL" id="ML977626">
    <property type="protein sequence ID" value="KAF1996379.1"/>
    <property type="molecule type" value="Genomic_DNA"/>
</dbReference>
<protein>
    <recommendedName>
        <fullName evidence="3">F-box domain-containing protein</fullName>
    </recommendedName>
</protein>
<evidence type="ECO:0000313" key="2">
    <source>
        <dbReference type="Proteomes" id="UP000799779"/>
    </source>
</evidence>
<accession>A0A6A5W6E2</accession>
<dbReference type="PANTHER" id="PTHR42085">
    <property type="entry name" value="F-BOX DOMAIN-CONTAINING PROTEIN"/>
    <property type="match status" value="1"/>
</dbReference>
<organism evidence="1 2">
    <name type="scientific">Amniculicola lignicola CBS 123094</name>
    <dbReference type="NCBI Taxonomy" id="1392246"/>
    <lineage>
        <taxon>Eukaryota</taxon>
        <taxon>Fungi</taxon>
        <taxon>Dikarya</taxon>
        <taxon>Ascomycota</taxon>
        <taxon>Pezizomycotina</taxon>
        <taxon>Dothideomycetes</taxon>
        <taxon>Pleosporomycetidae</taxon>
        <taxon>Pleosporales</taxon>
        <taxon>Amniculicolaceae</taxon>
        <taxon>Amniculicola</taxon>
    </lineage>
</organism>
<sequence length="276" mass="31697">MDPDLPFRFLDLPRELRLMVYEYIPIQKSHLHYQTSPGKSGDAMKVMFNSICGLSILRTCRSIYDEAMPILRKLLSTLESEPIRLIIKSRDLKGPLLRYFLLSTLPDIRKGVNTPSTLSGSSFTVKASLHFFRKVQRHMMFMETQQTNHNMDIHILIEPDGESSGDLAFQIGSFMGYITLACILSTPDSTFPHIHLDMLPDSRIDMQNLWQALPMQTLETGTYEMKRRILVKGVDKVAYVAIRVDIPQLITQKEWEDLWVPDSEPKANVDNPILDQ</sequence>
<keyword evidence="2" id="KW-1185">Reference proteome</keyword>
<dbReference type="AlphaFoldDB" id="A0A6A5W6E2"/>
<dbReference type="InterPro" id="IPR038883">
    <property type="entry name" value="AN11006-like"/>
</dbReference>
<gene>
    <name evidence="1" type="ORF">P154DRAFT_609092</name>
</gene>
<proteinExistence type="predicted"/>
<evidence type="ECO:0008006" key="3">
    <source>
        <dbReference type="Google" id="ProtNLM"/>
    </source>
</evidence>
<dbReference type="Proteomes" id="UP000799779">
    <property type="component" value="Unassembled WGS sequence"/>
</dbReference>
<evidence type="ECO:0000313" key="1">
    <source>
        <dbReference type="EMBL" id="KAF1996379.1"/>
    </source>
</evidence>